<comment type="subcellular location">
    <subcellularLocation>
        <location evidence="1">Membrane</location>
        <topology evidence="1">Single-pass membrane protein</topology>
    </subcellularLocation>
</comment>
<feature type="chain" id="PRO_5043945600" description="Wall-associated receptor kinase galacturonan-binding domain-containing protein" evidence="3">
    <location>
        <begin position="27"/>
        <end position="103"/>
    </location>
</feature>
<protein>
    <recommendedName>
        <fullName evidence="4">Wall-associated receptor kinase galacturonan-binding domain-containing protein</fullName>
    </recommendedName>
</protein>
<dbReference type="EMBL" id="PKMF04000008">
    <property type="protein sequence ID" value="KAK7860189.1"/>
    <property type="molecule type" value="Genomic_DNA"/>
</dbReference>
<dbReference type="InterPro" id="IPR025287">
    <property type="entry name" value="WAK_GUB"/>
</dbReference>
<evidence type="ECO:0000256" key="1">
    <source>
        <dbReference type="ARBA" id="ARBA00004167"/>
    </source>
</evidence>
<dbReference type="GO" id="GO:0016020">
    <property type="term" value="C:membrane"/>
    <property type="evidence" value="ECO:0007669"/>
    <property type="project" value="UniProtKB-SubCell"/>
</dbReference>
<dbReference type="AlphaFoldDB" id="A0AAW0MAI8"/>
<proteinExistence type="predicted"/>
<dbReference type="Pfam" id="PF13947">
    <property type="entry name" value="GUB_WAK_bind"/>
    <property type="match status" value="1"/>
</dbReference>
<evidence type="ECO:0000313" key="5">
    <source>
        <dbReference type="EMBL" id="KAK7860189.1"/>
    </source>
</evidence>
<gene>
    <name evidence="5" type="ORF">CFP56_042153</name>
</gene>
<dbReference type="PANTHER" id="PTHR33138">
    <property type="entry name" value="OS01G0690200 PROTEIN"/>
    <property type="match status" value="1"/>
</dbReference>
<comment type="caution">
    <text evidence="5">The sequence shown here is derived from an EMBL/GenBank/DDBJ whole genome shotgun (WGS) entry which is preliminary data.</text>
</comment>
<feature type="signal peptide" evidence="3">
    <location>
        <begin position="1"/>
        <end position="26"/>
    </location>
</feature>
<dbReference type="PANTHER" id="PTHR33138:SF30">
    <property type="entry name" value="LEAF RUST 10 DISEASE-RESISTANCE LOCUS RECEPTOR-LIKE PROTEIN KINASE-LIKE 2.7"/>
    <property type="match status" value="1"/>
</dbReference>
<evidence type="ECO:0000259" key="4">
    <source>
        <dbReference type="Pfam" id="PF13947"/>
    </source>
</evidence>
<dbReference type="GO" id="GO:0030247">
    <property type="term" value="F:polysaccharide binding"/>
    <property type="evidence" value="ECO:0007669"/>
    <property type="project" value="InterPro"/>
</dbReference>
<feature type="domain" description="Wall-associated receptor kinase galacturonan-binding" evidence="4">
    <location>
        <begin position="36"/>
        <end position="99"/>
    </location>
</feature>
<accession>A0AAW0MAI8</accession>
<evidence type="ECO:0000256" key="3">
    <source>
        <dbReference type="SAM" id="SignalP"/>
    </source>
</evidence>
<sequence length="103" mass="11385">MARGLTFTTVGLTVLIALVLVHPTCCATTAMVNHTCSASSCGNIHNISFPFRLKTDPENCGDFSFELSCENNRTVLYISSGKYYVQEISYNNYTIRIVDLGIH</sequence>
<reference evidence="5" key="2">
    <citation type="journal article" date="2018" name="Sci. Data">
        <title>The draft genome sequence of cork oak.</title>
        <authorList>
            <person name="Ramos A.M."/>
            <person name="Usie A."/>
            <person name="Barbosa P."/>
            <person name="Barros P.M."/>
            <person name="Capote T."/>
            <person name="Chaves I."/>
            <person name="Simoes F."/>
            <person name="Abreu I."/>
            <person name="Carrasquinho I."/>
            <person name="Faro C."/>
            <person name="Guimaraes J.B."/>
            <person name="Mendonca D."/>
            <person name="Nobrega F."/>
            <person name="Rodrigues L."/>
            <person name="Saibo N.J.M."/>
            <person name="Varela M.C."/>
            <person name="Egas C."/>
            <person name="Matos J."/>
            <person name="Miguel C.M."/>
            <person name="Oliveira M.M."/>
            <person name="Ricardo C.P."/>
            <person name="Goncalves S."/>
        </authorList>
    </citation>
    <scope>NUCLEOTIDE SEQUENCE [LARGE SCALE GENOMIC DNA]</scope>
    <source>
        <strain evidence="5">HL8</strain>
    </source>
</reference>
<reference evidence="5" key="3">
    <citation type="submission" date="2023-07" db="EMBL/GenBank/DDBJ databases">
        <title>An improved reference 1 genome and first organelle genomes of Quercus suber.</title>
        <authorList>
            <consortium name="Genosuber Consortium"/>
            <person name="Usie A."/>
            <person name="Serra O."/>
            <person name="Barros P."/>
        </authorList>
    </citation>
    <scope>NUCLEOTIDE SEQUENCE</scope>
    <source>
        <strain evidence="5">HL8</strain>
        <tissue evidence="5">Leaves</tissue>
    </source>
</reference>
<evidence type="ECO:0000256" key="2">
    <source>
        <dbReference type="ARBA" id="ARBA00022729"/>
    </source>
</evidence>
<keyword evidence="2 3" id="KW-0732">Signal</keyword>
<organism evidence="5">
    <name type="scientific">Quercus suber</name>
    <name type="common">Cork oak</name>
    <dbReference type="NCBI Taxonomy" id="58331"/>
    <lineage>
        <taxon>Eukaryota</taxon>
        <taxon>Viridiplantae</taxon>
        <taxon>Streptophyta</taxon>
        <taxon>Embryophyta</taxon>
        <taxon>Tracheophyta</taxon>
        <taxon>Spermatophyta</taxon>
        <taxon>Magnoliopsida</taxon>
        <taxon>eudicotyledons</taxon>
        <taxon>Gunneridae</taxon>
        <taxon>Pentapetalae</taxon>
        <taxon>rosids</taxon>
        <taxon>fabids</taxon>
        <taxon>Fagales</taxon>
        <taxon>Fagaceae</taxon>
        <taxon>Quercus</taxon>
    </lineage>
</organism>
<name>A0AAW0MAI8_QUESU</name>
<reference evidence="5" key="1">
    <citation type="submission" date="2017-12" db="EMBL/GenBank/DDBJ databases">
        <authorList>
            <person name="Barbosa P."/>
            <person name="Usie A."/>
            <person name="Ramos A.M."/>
        </authorList>
    </citation>
    <scope>NUCLEOTIDE SEQUENCE</scope>
    <source>
        <strain evidence="5">HL8</strain>
        <tissue evidence="5">Leaves</tissue>
    </source>
</reference>